<feature type="transmembrane region" description="Helical" evidence="6">
    <location>
        <begin position="268"/>
        <end position="288"/>
    </location>
</feature>
<sequence length="734" mass="84167">LLLLLMLWPVVIEVASGLSGQDGSDHVDFLAVPTCKRLLRSIRPSTGNQSGRVSNFEKHQPHTYTVRVGLDNQPNEQMIAFVAPSSCMSSKSTTHSRAPVNEIRFNWLFVRRFFVLFKIMFTGVFSSTLALFIVLLGVIGIKISIVMHCLLFFLIIIVKLLSEQLLTYHIGILPSEFYEVLGGRDGDAFRMTSVKAICLILAKAFILTSVTYSTNVLYLHWRQRICHRIHLLYFNRFVYYEINHLQAYRDVDNPDQRITQDVEKTCRIFSDIFSKVIMSPFIIGYYTYKTGMSSGYIGPLSIFCYFIVATIINKFLMSPIVRLVAEQEQKEGDFRFKHVSIRNHSEAIAFYQSGSLEKLFTEKDLENLLNTQQKLINWRFFLTYSNNSFDYFGAILSYLIIAIPILLLGTYDDVSPVAMSGIISRNSFYYMYLINSFSTLTDLTARVSDMAGTTHRVVQLYEYLLDLNSDYTDSAWSEEVCYGNDVFFPKKVENEKSQKSSKYLTNVNSTTNGMPILTLQNASLRLPNSTAYLIENLSLEIQIGRNVLITGDSSSGKSSLFRVFCGFWKLYDGSIVRHVPNRLPWVLYLPQKPYFPRASLRQQLVYPFRETYCSDSVQDSERLINMLRFLKLDHLVERCGGLDQVVDWDWNHVLTPGESQRLSILRIFYHRPAVAFMDEVTSAIGADYEKQVYETLRTEGVTVVSIGHRHSLRSFHQVELHLNGHGSYTLSAID</sequence>
<keyword evidence="11" id="KW-1185">Reference proteome</keyword>
<feature type="domain" description="ABC transporter" evidence="8">
    <location>
        <begin position="517"/>
        <end position="734"/>
    </location>
</feature>
<dbReference type="PROSITE" id="PS50929">
    <property type="entry name" value="ABC_TM1F"/>
    <property type="match status" value="1"/>
</dbReference>
<evidence type="ECO:0000313" key="11">
    <source>
        <dbReference type="Proteomes" id="UP000054630"/>
    </source>
</evidence>
<dbReference type="InterPro" id="IPR003439">
    <property type="entry name" value="ABC_transporter-like_ATP-bd"/>
</dbReference>
<dbReference type="GO" id="GO:0140359">
    <property type="term" value="F:ABC-type transporter activity"/>
    <property type="evidence" value="ECO:0007669"/>
    <property type="project" value="InterPro"/>
</dbReference>
<gene>
    <name evidence="10" type="primary">irf2bp2a</name>
    <name evidence="10" type="ORF">T07_3604</name>
</gene>
<dbReference type="InterPro" id="IPR011527">
    <property type="entry name" value="ABC1_TM_dom"/>
</dbReference>
<accession>A0A0V0RY03</accession>
<dbReference type="InterPro" id="IPR050835">
    <property type="entry name" value="ABC_transporter_sub-D"/>
</dbReference>
<protein>
    <submittedName>
        <fullName evidence="10">ATP-binding cassette sub-family D member 4</fullName>
    </submittedName>
</protein>
<comment type="similarity">
    <text evidence="1">Belongs to the ABC transporter superfamily. ABCD family. Peroxisomal fatty acyl CoA transporter (TC 3.A.1.203) subfamily.</text>
</comment>
<dbReference type="Proteomes" id="UP000054630">
    <property type="component" value="Unassembled WGS sequence"/>
</dbReference>
<dbReference type="GO" id="GO:0005324">
    <property type="term" value="F:long-chain fatty acid transmembrane transporter activity"/>
    <property type="evidence" value="ECO:0007669"/>
    <property type="project" value="TreeGrafter"/>
</dbReference>
<dbReference type="GO" id="GO:0016887">
    <property type="term" value="F:ATP hydrolysis activity"/>
    <property type="evidence" value="ECO:0007669"/>
    <property type="project" value="InterPro"/>
</dbReference>
<comment type="caution">
    <text evidence="10">The sequence shown here is derived from an EMBL/GenBank/DDBJ whole genome shotgun (WGS) entry which is preliminary data.</text>
</comment>
<keyword evidence="4 6" id="KW-1133">Transmembrane helix</keyword>
<evidence type="ECO:0000256" key="7">
    <source>
        <dbReference type="SAM" id="SignalP"/>
    </source>
</evidence>
<evidence type="ECO:0000256" key="1">
    <source>
        <dbReference type="ARBA" id="ARBA00008575"/>
    </source>
</evidence>
<name>A0A0V0RY03_9BILA</name>
<dbReference type="GO" id="GO:0006635">
    <property type="term" value="P:fatty acid beta-oxidation"/>
    <property type="evidence" value="ECO:0007669"/>
    <property type="project" value="TreeGrafter"/>
</dbReference>
<evidence type="ECO:0000256" key="6">
    <source>
        <dbReference type="SAM" id="Phobius"/>
    </source>
</evidence>
<dbReference type="Pfam" id="PF00005">
    <property type="entry name" value="ABC_tran"/>
    <property type="match status" value="1"/>
</dbReference>
<keyword evidence="2" id="KW-0813">Transport</keyword>
<feature type="chain" id="PRO_5006868160" evidence="7">
    <location>
        <begin position="18"/>
        <end position="734"/>
    </location>
</feature>
<reference evidence="10 11" key="1">
    <citation type="submission" date="2015-01" db="EMBL/GenBank/DDBJ databases">
        <title>Evolution of Trichinella species and genotypes.</title>
        <authorList>
            <person name="Korhonen P.K."/>
            <person name="Edoardo P."/>
            <person name="Giuseppe L.R."/>
            <person name="Gasser R.B."/>
        </authorList>
    </citation>
    <scope>NUCLEOTIDE SEQUENCE [LARGE SCALE GENOMIC DNA]</scope>
    <source>
        <strain evidence="10">ISS37</strain>
    </source>
</reference>
<dbReference type="InterPro" id="IPR036640">
    <property type="entry name" value="ABC1_TM_sf"/>
</dbReference>
<keyword evidence="3 6" id="KW-0812">Transmembrane</keyword>
<organism evidence="10 11">
    <name type="scientific">Trichinella nelsoni</name>
    <dbReference type="NCBI Taxonomy" id="6336"/>
    <lineage>
        <taxon>Eukaryota</taxon>
        <taxon>Metazoa</taxon>
        <taxon>Ecdysozoa</taxon>
        <taxon>Nematoda</taxon>
        <taxon>Enoplea</taxon>
        <taxon>Dorylaimia</taxon>
        <taxon>Trichinellida</taxon>
        <taxon>Trichinellidae</taxon>
        <taxon>Trichinella</taxon>
    </lineage>
</organism>
<dbReference type="Pfam" id="PF06472">
    <property type="entry name" value="ABC_membrane_2"/>
    <property type="match status" value="1"/>
</dbReference>
<keyword evidence="10" id="KW-0067">ATP-binding</keyword>
<dbReference type="Gene3D" id="3.40.50.300">
    <property type="entry name" value="P-loop containing nucleotide triphosphate hydrolases"/>
    <property type="match status" value="1"/>
</dbReference>
<evidence type="ECO:0000313" key="10">
    <source>
        <dbReference type="EMBL" id="KRX19334.1"/>
    </source>
</evidence>
<dbReference type="PANTHER" id="PTHR11384:SF59">
    <property type="entry name" value="LYSOSOMAL COBALAMIN TRANSPORTER ABCD4"/>
    <property type="match status" value="1"/>
</dbReference>
<dbReference type="GO" id="GO:0015910">
    <property type="term" value="P:long-chain fatty acid import into peroxisome"/>
    <property type="evidence" value="ECO:0007669"/>
    <property type="project" value="TreeGrafter"/>
</dbReference>
<keyword evidence="10" id="KW-0547">Nucleotide-binding</keyword>
<evidence type="ECO:0000256" key="4">
    <source>
        <dbReference type="ARBA" id="ARBA00022989"/>
    </source>
</evidence>
<proteinExistence type="inferred from homology"/>
<feature type="transmembrane region" description="Helical" evidence="6">
    <location>
        <begin position="113"/>
        <end position="138"/>
    </location>
</feature>
<dbReference type="EMBL" id="JYDL01000060">
    <property type="protein sequence ID" value="KRX19334.1"/>
    <property type="molecule type" value="Genomic_DNA"/>
</dbReference>
<feature type="transmembrane region" description="Helical" evidence="6">
    <location>
        <begin position="150"/>
        <end position="173"/>
    </location>
</feature>
<keyword evidence="5 6" id="KW-0472">Membrane</keyword>
<evidence type="ECO:0000256" key="2">
    <source>
        <dbReference type="ARBA" id="ARBA00022448"/>
    </source>
</evidence>
<evidence type="ECO:0000259" key="8">
    <source>
        <dbReference type="PROSITE" id="PS50893"/>
    </source>
</evidence>
<dbReference type="GO" id="GO:0005524">
    <property type="term" value="F:ATP binding"/>
    <property type="evidence" value="ECO:0007669"/>
    <property type="project" value="UniProtKB-KW"/>
</dbReference>
<feature type="transmembrane region" description="Helical" evidence="6">
    <location>
        <begin position="193"/>
        <end position="219"/>
    </location>
</feature>
<dbReference type="CDD" id="cd03223">
    <property type="entry name" value="ABCD_peroxisomal_ALDP"/>
    <property type="match status" value="1"/>
</dbReference>
<evidence type="ECO:0000256" key="5">
    <source>
        <dbReference type="ARBA" id="ARBA00023136"/>
    </source>
</evidence>
<feature type="transmembrane region" description="Helical" evidence="6">
    <location>
        <begin position="389"/>
        <end position="411"/>
    </location>
</feature>
<dbReference type="PANTHER" id="PTHR11384">
    <property type="entry name" value="ATP-BINDING CASSETTE, SUB-FAMILY D MEMBER"/>
    <property type="match status" value="1"/>
</dbReference>
<dbReference type="SUPFAM" id="SSF90123">
    <property type="entry name" value="ABC transporter transmembrane region"/>
    <property type="match status" value="1"/>
</dbReference>
<dbReference type="Gene3D" id="1.20.1560.10">
    <property type="entry name" value="ABC transporter type 1, transmembrane domain"/>
    <property type="match status" value="1"/>
</dbReference>
<feature type="signal peptide" evidence="7">
    <location>
        <begin position="1"/>
        <end position="17"/>
    </location>
</feature>
<evidence type="ECO:0000259" key="9">
    <source>
        <dbReference type="PROSITE" id="PS50929"/>
    </source>
</evidence>
<evidence type="ECO:0000256" key="3">
    <source>
        <dbReference type="ARBA" id="ARBA00022692"/>
    </source>
</evidence>
<dbReference type="GO" id="GO:0042760">
    <property type="term" value="P:very long-chain fatty acid catabolic process"/>
    <property type="evidence" value="ECO:0007669"/>
    <property type="project" value="TreeGrafter"/>
</dbReference>
<keyword evidence="7" id="KW-0732">Signal</keyword>
<dbReference type="SUPFAM" id="SSF52540">
    <property type="entry name" value="P-loop containing nucleoside triphosphate hydrolases"/>
    <property type="match status" value="1"/>
</dbReference>
<feature type="non-terminal residue" evidence="10">
    <location>
        <position position="1"/>
    </location>
</feature>
<dbReference type="GO" id="GO:0005778">
    <property type="term" value="C:peroxisomal membrane"/>
    <property type="evidence" value="ECO:0007669"/>
    <property type="project" value="TreeGrafter"/>
</dbReference>
<feature type="domain" description="ABC transmembrane type-1" evidence="9">
    <location>
        <begin position="223"/>
        <end position="406"/>
    </location>
</feature>
<dbReference type="PROSITE" id="PS50893">
    <property type="entry name" value="ABC_TRANSPORTER_2"/>
    <property type="match status" value="1"/>
</dbReference>
<dbReference type="GO" id="GO:0007031">
    <property type="term" value="P:peroxisome organization"/>
    <property type="evidence" value="ECO:0007669"/>
    <property type="project" value="TreeGrafter"/>
</dbReference>
<dbReference type="InterPro" id="IPR027417">
    <property type="entry name" value="P-loop_NTPase"/>
</dbReference>
<dbReference type="AlphaFoldDB" id="A0A0V0RY03"/>
<dbReference type="OrthoDB" id="422637at2759"/>